<dbReference type="EMBL" id="CP002189">
    <property type="protein sequence ID" value="ADV33434.1"/>
    <property type="molecule type" value="Genomic_DNA"/>
</dbReference>
<dbReference type="STRING" id="859654.BVAF_020"/>
<dbReference type="GO" id="GO:0005829">
    <property type="term" value="C:cytosol"/>
    <property type="evidence" value="ECO:0007669"/>
    <property type="project" value="TreeGrafter"/>
</dbReference>
<dbReference type="Gene3D" id="1.10.730.10">
    <property type="entry name" value="Isoleucyl-tRNA Synthetase, Domain 1"/>
    <property type="match status" value="1"/>
</dbReference>
<dbReference type="KEGG" id="bva:BVAF_020"/>
<dbReference type="Proteomes" id="UP000007464">
    <property type="component" value="Chromosome"/>
</dbReference>
<evidence type="ECO:0000313" key="13">
    <source>
        <dbReference type="EMBL" id="ADV33434.1"/>
    </source>
</evidence>
<dbReference type="PANTHER" id="PTHR30075">
    <property type="entry name" value="GLYCYL-TRNA SYNTHETASE"/>
    <property type="match status" value="1"/>
</dbReference>
<dbReference type="EC" id="6.1.1.14" evidence="11"/>
<keyword evidence="8 11" id="KW-0648">Protein biosynthesis</keyword>
<comment type="subcellular location">
    <subcellularLocation>
        <location evidence="1 11">Cytoplasm</location>
    </subcellularLocation>
</comment>
<evidence type="ECO:0000256" key="2">
    <source>
        <dbReference type="ARBA" id="ARBA00008226"/>
    </source>
</evidence>
<sequence>MKQYTLLVEIGTDELPAKFLKNIGKDFYSHIKNEFKKNNILYNEIYWFASPRHLAVKSRISIGKNQSLFKSDVYNRSDIDNCIVDKNLFLKKKNNKFSQNISSHVNILEFNRFETEGIRQDKFINVRQFKLLLVQIIKNALGNLINYETMRWGDVLIPFIRPVNTVTILLDTNIVSGRIFNKNINRIVYGNRYIKNNKIILNNANDYPNVLFEQGYVIVDYNIRKQKIRMDVEHKALKLGGVVDIKNDDFLEKITSSIEWPIILFGKFNKRFLKLPKELIIHIMQDKQQYFPVYGKNQDILLPYFIFVINIIIDNYNKIINDHENIINMRFLDAEFFLKNDNKNRLEDYFPKLSEIVFHSQLGSLKDKVHRITELSGWIANQVNENEFKARRAGYLCKCDLVTDVVLEFPEVQGIMGMYYAQRDGEEKEVALAQKEHYQPRYYTDKLPTERISCIVSIADKMDTISGIFSVKEFPTGSRDPFGLKRAAKGILNIVLEKNMPINLLDLISKSIMLYKLQLVDDDLINIKNDVYTFMCQRLCLYYRALGYKENIVRSVLNIRFGNIINLGKHIDSVHNFYTIQKEKGAMFNLVYKRISNLIRNQNVFCNITEEINKTLLKSLEEIKLFEQITYTKMNLNSVLQESRYSDALNIVENLFHRTNFFLDNVFIMSKNQNIKENRLSLIKTVKDLVSRVIDISVLLK</sequence>
<dbReference type="NCBIfam" id="TIGR00211">
    <property type="entry name" value="glyS"/>
    <property type="match status" value="1"/>
</dbReference>
<evidence type="ECO:0000256" key="5">
    <source>
        <dbReference type="ARBA" id="ARBA00022598"/>
    </source>
</evidence>
<dbReference type="GO" id="GO:0004820">
    <property type="term" value="F:glycine-tRNA ligase activity"/>
    <property type="evidence" value="ECO:0007669"/>
    <property type="project" value="UniProtKB-UniRule"/>
</dbReference>
<dbReference type="PROSITE" id="PS50861">
    <property type="entry name" value="AA_TRNA_LIGASE_II_GLYAB"/>
    <property type="match status" value="1"/>
</dbReference>
<organism evidence="13 14">
    <name type="scientific">Blochmanniella vafra (strain BVAF)</name>
    <dbReference type="NCBI Taxonomy" id="859654"/>
    <lineage>
        <taxon>Bacteria</taxon>
        <taxon>Pseudomonadati</taxon>
        <taxon>Pseudomonadota</taxon>
        <taxon>Gammaproteobacteria</taxon>
        <taxon>Enterobacterales</taxon>
        <taxon>Enterobacteriaceae</taxon>
        <taxon>ant endosymbionts</taxon>
        <taxon>Candidatus Blochmanniella</taxon>
    </lineage>
</organism>
<dbReference type="SUPFAM" id="SSF109604">
    <property type="entry name" value="HD-domain/PDEase-like"/>
    <property type="match status" value="1"/>
</dbReference>
<evidence type="ECO:0000256" key="11">
    <source>
        <dbReference type="HAMAP-Rule" id="MF_00255"/>
    </source>
</evidence>
<dbReference type="InterPro" id="IPR015944">
    <property type="entry name" value="Gly-tRNA-synth_bsu"/>
</dbReference>
<keyword evidence="4 11" id="KW-0963">Cytoplasm</keyword>
<dbReference type="AlphaFoldDB" id="E8Q5W5"/>
<dbReference type="PRINTS" id="PR01045">
    <property type="entry name" value="TRNASYNTHGB"/>
</dbReference>
<dbReference type="PANTHER" id="PTHR30075:SF2">
    <property type="entry name" value="GLYCINE--TRNA LIGASE, CHLOROPLASTIC_MITOCHONDRIAL 2"/>
    <property type="match status" value="1"/>
</dbReference>
<evidence type="ECO:0000256" key="3">
    <source>
        <dbReference type="ARBA" id="ARBA00011209"/>
    </source>
</evidence>
<dbReference type="InterPro" id="IPR006194">
    <property type="entry name" value="Gly-tRNA-synth_heterodimer"/>
</dbReference>
<feature type="domain" description="DALR anticodon binding" evidence="12">
    <location>
        <begin position="592"/>
        <end position="692"/>
    </location>
</feature>
<dbReference type="Pfam" id="PF05746">
    <property type="entry name" value="DALR_1"/>
    <property type="match status" value="1"/>
</dbReference>
<dbReference type="GO" id="GO:0006420">
    <property type="term" value="P:arginyl-tRNA aminoacylation"/>
    <property type="evidence" value="ECO:0007669"/>
    <property type="project" value="InterPro"/>
</dbReference>
<proteinExistence type="inferred from homology"/>
<comment type="subunit">
    <text evidence="3 11">Tetramer of two alpha and two beta subunits.</text>
</comment>
<evidence type="ECO:0000256" key="8">
    <source>
        <dbReference type="ARBA" id="ARBA00022917"/>
    </source>
</evidence>
<dbReference type="OrthoDB" id="9775440at2"/>
<evidence type="ECO:0000259" key="12">
    <source>
        <dbReference type="Pfam" id="PF05746"/>
    </source>
</evidence>
<dbReference type="GO" id="GO:0006426">
    <property type="term" value="P:glycyl-tRNA aminoacylation"/>
    <property type="evidence" value="ECO:0007669"/>
    <property type="project" value="UniProtKB-UniRule"/>
</dbReference>
<keyword evidence="5 11" id="KW-0436">Ligase</keyword>
<dbReference type="GO" id="GO:0005524">
    <property type="term" value="F:ATP binding"/>
    <property type="evidence" value="ECO:0007669"/>
    <property type="project" value="UniProtKB-UniRule"/>
</dbReference>
<evidence type="ECO:0000256" key="9">
    <source>
        <dbReference type="ARBA" id="ARBA00023146"/>
    </source>
</evidence>
<evidence type="ECO:0000256" key="6">
    <source>
        <dbReference type="ARBA" id="ARBA00022741"/>
    </source>
</evidence>
<dbReference type="Pfam" id="PF02092">
    <property type="entry name" value="tRNA_synt_2f"/>
    <property type="match status" value="1"/>
</dbReference>
<reference evidence="13 14" key="1">
    <citation type="journal article" date="2010" name="BMC Genomics">
        <title>Unprecedented loss of ammonia assimilation capability in a urease-encoding bacterial mutualist.</title>
        <authorList>
            <person name="Williams L.E."/>
            <person name="Wernegreen J.J."/>
        </authorList>
    </citation>
    <scope>NUCLEOTIDE SEQUENCE [LARGE SCALE GENOMIC DNA]</scope>
    <source>
        <strain evidence="13 14">BVAF</strain>
    </source>
</reference>
<evidence type="ECO:0000256" key="7">
    <source>
        <dbReference type="ARBA" id="ARBA00022840"/>
    </source>
</evidence>
<comment type="catalytic activity">
    <reaction evidence="10 11">
        <text>tRNA(Gly) + glycine + ATP = glycyl-tRNA(Gly) + AMP + diphosphate</text>
        <dbReference type="Rhea" id="RHEA:16013"/>
        <dbReference type="Rhea" id="RHEA-COMP:9664"/>
        <dbReference type="Rhea" id="RHEA-COMP:9683"/>
        <dbReference type="ChEBI" id="CHEBI:30616"/>
        <dbReference type="ChEBI" id="CHEBI:33019"/>
        <dbReference type="ChEBI" id="CHEBI:57305"/>
        <dbReference type="ChEBI" id="CHEBI:78442"/>
        <dbReference type="ChEBI" id="CHEBI:78522"/>
        <dbReference type="ChEBI" id="CHEBI:456215"/>
        <dbReference type="EC" id="6.1.1.14"/>
    </reaction>
</comment>
<dbReference type="HOGENOM" id="CLU_007220_2_2_6"/>
<evidence type="ECO:0000256" key="10">
    <source>
        <dbReference type="ARBA" id="ARBA00047937"/>
    </source>
</evidence>
<accession>E8Q5W5</accession>
<evidence type="ECO:0000256" key="1">
    <source>
        <dbReference type="ARBA" id="ARBA00004496"/>
    </source>
</evidence>
<keyword evidence="14" id="KW-1185">Reference proteome</keyword>
<evidence type="ECO:0000256" key="4">
    <source>
        <dbReference type="ARBA" id="ARBA00022490"/>
    </source>
</evidence>
<gene>
    <name evidence="11 13" type="primary">glyS</name>
    <name evidence="13" type="ordered locus">BVAF_020</name>
</gene>
<dbReference type="RefSeq" id="WP_013516359.1">
    <property type="nucleotide sequence ID" value="NC_014909.2"/>
</dbReference>
<dbReference type="InterPro" id="IPR008909">
    <property type="entry name" value="DALR_anticod-bd"/>
</dbReference>
<name>E8Q5W5_BLOVB</name>
<keyword evidence="7 11" id="KW-0067">ATP-binding</keyword>
<comment type="similarity">
    <text evidence="2 11">Belongs to the class-II aminoacyl-tRNA synthetase family.</text>
</comment>
<protein>
    <recommendedName>
        <fullName evidence="11">Glycine--tRNA ligase beta subunit</fullName>
        <ecNumber evidence="11">6.1.1.14</ecNumber>
    </recommendedName>
    <alternativeName>
        <fullName evidence="11">Glycyl-tRNA synthetase beta subunit</fullName>
        <shortName evidence="11">GlyRS</shortName>
    </alternativeName>
</protein>
<keyword evidence="9 11" id="KW-0030">Aminoacyl-tRNA synthetase</keyword>
<keyword evidence="6 11" id="KW-0547">Nucleotide-binding</keyword>
<dbReference type="HAMAP" id="MF_00255">
    <property type="entry name" value="Gly_tRNA_synth_beta"/>
    <property type="match status" value="1"/>
</dbReference>
<evidence type="ECO:0000313" key="14">
    <source>
        <dbReference type="Proteomes" id="UP000007464"/>
    </source>
</evidence>
<dbReference type="GO" id="GO:0004814">
    <property type="term" value="F:arginine-tRNA ligase activity"/>
    <property type="evidence" value="ECO:0007669"/>
    <property type="project" value="InterPro"/>
</dbReference>